<dbReference type="SMART" id="SM00355">
    <property type="entry name" value="ZnF_C2H2"/>
    <property type="match status" value="3"/>
</dbReference>
<protein>
    <recommendedName>
        <fullName evidence="2">C2H2-type domain-containing protein</fullName>
    </recommendedName>
</protein>
<dbReference type="EMBL" id="MU006125">
    <property type="protein sequence ID" value="KAF2834211.1"/>
    <property type="molecule type" value="Genomic_DNA"/>
</dbReference>
<dbReference type="Gene3D" id="3.30.160.60">
    <property type="entry name" value="Classic Zinc Finger"/>
    <property type="match status" value="1"/>
</dbReference>
<feature type="compositionally biased region" description="Basic and acidic residues" evidence="1">
    <location>
        <begin position="167"/>
        <end position="187"/>
    </location>
</feature>
<comment type="caution">
    <text evidence="3">The sequence shown here is derived from an EMBL/GenBank/DDBJ whole genome shotgun (WGS) entry which is preliminary data.</text>
</comment>
<sequence>YKRRESPERNTENKMICTRSVKCSHLTFNRKCDWSRHMDKHDRPYKCKYPSCKYMRGFTYNGGLTRHLREVHKLYSGIKQSLFCPYKECKRSYSQEFARKENLHEHIRRMHRNVSGSSDRAKAEGEVPGALITNPAQVDEEISEGEKTGQKRRRLTGESSGQETDPSDLRAEIKRLRIQNKEKDQKL</sequence>
<evidence type="ECO:0000259" key="2">
    <source>
        <dbReference type="SMART" id="SM00355"/>
    </source>
</evidence>
<dbReference type="InterPro" id="IPR051061">
    <property type="entry name" value="Zinc_finger_trans_reg"/>
</dbReference>
<organism evidence="3 4">
    <name type="scientific">Patellaria atrata CBS 101060</name>
    <dbReference type="NCBI Taxonomy" id="1346257"/>
    <lineage>
        <taxon>Eukaryota</taxon>
        <taxon>Fungi</taxon>
        <taxon>Dikarya</taxon>
        <taxon>Ascomycota</taxon>
        <taxon>Pezizomycotina</taxon>
        <taxon>Dothideomycetes</taxon>
        <taxon>Dothideomycetes incertae sedis</taxon>
        <taxon>Patellariales</taxon>
        <taxon>Patellariaceae</taxon>
        <taxon>Patellaria</taxon>
    </lineage>
</organism>
<keyword evidence="4" id="KW-1185">Reference proteome</keyword>
<evidence type="ECO:0000313" key="3">
    <source>
        <dbReference type="EMBL" id="KAF2834211.1"/>
    </source>
</evidence>
<dbReference type="Pfam" id="PF17017">
    <property type="entry name" value="zf-C2H2_aberr"/>
    <property type="match status" value="1"/>
</dbReference>
<feature type="region of interest" description="Disordered" evidence="1">
    <location>
        <begin position="111"/>
        <end position="187"/>
    </location>
</feature>
<dbReference type="InterPro" id="IPR013087">
    <property type="entry name" value="Znf_C2H2_type"/>
</dbReference>
<name>A0A9P4S0X9_9PEZI</name>
<dbReference type="AlphaFoldDB" id="A0A9P4S0X9"/>
<proteinExistence type="predicted"/>
<dbReference type="GO" id="GO:0006357">
    <property type="term" value="P:regulation of transcription by RNA polymerase II"/>
    <property type="evidence" value="ECO:0007669"/>
    <property type="project" value="TreeGrafter"/>
</dbReference>
<dbReference type="Proteomes" id="UP000799429">
    <property type="component" value="Unassembled WGS sequence"/>
</dbReference>
<dbReference type="InterPro" id="IPR031514">
    <property type="entry name" value="Zf-C2H2_aberr"/>
</dbReference>
<feature type="non-terminal residue" evidence="3">
    <location>
        <position position="187"/>
    </location>
</feature>
<feature type="domain" description="C2H2-type" evidence="2">
    <location>
        <begin position="21"/>
        <end position="41"/>
    </location>
</feature>
<evidence type="ECO:0000256" key="1">
    <source>
        <dbReference type="SAM" id="MobiDB-lite"/>
    </source>
</evidence>
<evidence type="ECO:0000313" key="4">
    <source>
        <dbReference type="Proteomes" id="UP000799429"/>
    </source>
</evidence>
<dbReference type="PANTHER" id="PTHR46179:SF24">
    <property type="entry name" value="C2H2-TYPE DOMAIN-CONTAINING PROTEIN"/>
    <property type="match status" value="1"/>
</dbReference>
<dbReference type="OrthoDB" id="5305647at2759"/>
<feature type="domain" description="C2H2-type" evidence="2">
    <location>
        <begin position="45"/>
        <end position="72"/>
    </location>
</feature>
<dbReference type="PANTHER" id="PTHR46179">
    <property type="entry name" value="ZINC FINGER PROTEIN"/>
    <property type="match status" value="1"/>
</dbReference>
<accession>A0A9P4S0X9</accession>
<dbReference type="GO" id="GO:0005634">
    <property type="term" value="C:nucleus"/>
    <property type="evidence" value="ECO:0007669"/>
    <property type="project" value="TreeGrafter"/>
</dbReference>
<reference evidence="3" key="1">
    <citation type="journal article" date="2020" name="Stud. Mycol.">
        <title>101 Dothideomycetes genomes: a test case for predicting lifestyles and emergence of pathogens.</title>
        <authorList>
            <person name="Haridas S."/>
            <person name="Albert R."/>
            <person name="Binder M."/>
            <person name="Bloem J."/>
            <person name="Labutti K."/>
            <person name="Salamov A."/>
            <person name="Andreopoulos B."/>
            <person name="Baker S."/>
            <person name="Barry K."/>
            <person name="Bills G."/>
            <person name="Bluhm B."/>
            <person name="Cannon C."/>
            <person name="Castanera R."/>
            <person name="Culley D."/>
            <person name="Daum C."/>
            <person name="Ezra D."/>
            <person name="Gonzalez J."/>
            <person name="Henrissat B."/>
            <person name="Kuo A."/>
            <person name="Liang C."/>
            <person name="Lipzen A."/>
            <person name="Lutzoni F."/>
            <person name="Magnuson J."/>
            <person name="Mondo S."/>
            <person name="Nolan M."/>
            <person name="Ohm R."/>
            <person name="Pangilinan J."/>
            <person name="Park H.-J."/>
            <person name="Ramirez L."/>
            <person name="Alfaro M."/>
            <person name="Sun H."/>
            <person name="Tritt A."/>
            <person name="Yoshinaga Y."/>
            <person name="Zwiers L.-H."/>
            <person name="Turgeon B."/>
            <person name="Goodwin S."/>
            <person name="Spatafora J."/>
            <person name="Crous P."/>
            <person name="Grigoriev I."/>
        </authorList>
    </citation>
    <scope>NUCLEOTIDE SEQUENCE</scope>
    <source>
        <strain evidence="3">CBS 101060</strain>
    </source>
</reference>
<gene>
    <name evidence="3" type="ORF">M501DRAFT_922691</name>
</gene>
<feature type="domain" description="C2H2-type" evidence="2">
    <location>
        <begin position="82"/>
        <end position="111"/>
    </location>
</feature>
<feature type="non-terminal residue" evidence="3">
    <location>
        <position position="1"/>
    </location>
</feature>